<dbReference type="Pfam" id="PF05838">
    <property type="entry name" value="Glyco_hydro_108"/>
    <property type="match status" value="1"/>
</dbReference>
<keyword evidence="4" id="KW-1185">Reference proteome</keyword>
<dbReference type="OrthoDB" id="9815229at2"/>
<dbReference type="AlphaFoldDB" id="A0A1H2ZVQ1"/>
<dbReference type="InterPro" id="IPR018537">
    <property type="entry name" value="Peptidoglycan-bd_3"/>
</dbReference>
<feature type="domain" description="TtsA-like Glycoside hydrolase family 108" evidence="1">
    <location>
        <begin position="15"/>
        <end position="101"/>
    </location>
</feature>
<feature type="domain" description="Peptidoglycan binding" evidence="2">
    <location>
        <begin position="103"/>
        <end position="185"/>
    </location>
</feature>
<organism evidence="3 4">
    <name type="scientific">Roseicitreum antarcticum</name>
    <dbReference type="NCBI Taxonomy" id="564137"/>
    <lineage>
        <taxon>Bacteria</taxon>
        <taxon>Pseudomonadati</taxon>
        <taxon>Pseudomonadota</taxon>
        <taxon>Alphaproteobacteria</taxon>
        <taxon>Rhodobacterales</taxon>
        <taxon>Paracoccaceae</taxon>
        <taxon>Roseicitreum</taxon>
    </lineage>
</organism>
<evidence type="ECO:0000259" key="2">
    <source>
        <dbReference type="Pfam" id="PF09374"/>
    </source>
</evidence>
<dbReference type="CDD" id="cd13926">
    <property type="entry name" value="N-acetylmuramidase_GH108"/>
    <property type="match status" value="1"/>
</dbReference>
<dbReference type="InterPro" id="IPR023346">
    <property type="entry name" value="Lysozyme-like_dom_sf"/>
</dbReference>
<name>A0A1H2ZVQ1_9RHOB</name>
<reference evidence="3 4" key="1">
    <citation type="submission" date="2016-10" db="EMBL/GenBank/DDBJ databases">
        <authorList>
            <person name="de Groot N.N."/>
        </authorList>
    </citation>
    <scope>NUCLEOTIDE SEQUENCE [LARGE SCALE GENOMIC DNA]</scope>
    <source>
        <strain evidence="3 4">CGMCC 1.8894</strain>
    </source>
</reference>
<gene>
    <name evidence="3" type="ORF">SAMN04488238_106100</name>
</gene>
<sequence>MSSVSARVRQIALDIVAREGGYVNDPDDPGGATHFGVTIHTMRRLGLDLTEDGQVTTADVRALSRAQAVEIFIDSYFKLPRIDALPEPLQASVFDMQVNAGANAVRILQKLCLDMGHDLAVDGVIGPQTIRVVHQAMADAPDHLVDAYGIARRNYYYALADRRPASRKFARRRDGGKGGWITRAEEFIRPAYHLSAAQHQARVASWG</sequence>
<dbReference type="Gene3D" id="1.20.141.10">
    <property type="entry name" value="Chitosanase, subunit A, domain 1"/>
    <property type="match status" value="1"/>
</dbReference>
<evidence type="ECO:0000313" key="4">
    <source>
        <dbReference type="Proteomes" id="UP000198539"/>
    </source>
</evidence>
<dbReference type="Pfam" id="PF09374">
    <property type="entry name" value="PG_binding_3"/>
    <property type="match status" value="1"/>
</dbReference>
<dbReference type="NCBIfam" id="NF040573">
    <property type="entry name" value="holin_dep_muram"/>
    <property type="match status" value="1"/>
</dbReference>
<evidence type="ECO:0000313" key="3">
    <source>
        <dbReference type="EMBL" id="SDX21620.1"/>
    </source>
</evidence>
<proteinExistence type="predicted"/>
<dbReference type="SUPFAM" id="SSF53955">
    <property type="entry name" value="Lysozyme-like"/>
    <property type="match status" value="1"/>
</dbReference>
<dbReference type="EMBL" id="FNOM01000006">
    <property type="protein sequence ID" value="SDX21620.1"/>
    <property type="molecule type" value="Genomic_DNA"/>
</dbReference>
<accession>A0A1H2ZVQ1</accession>
<dbReference type="Proteomes" id="UP000198539">
    <property type="component" value="Unassembled WGS sequence"/>
</dbReference>
<protein>
    <submittedName>
        <fullName evidence="3">Predicted Peptidoglycan domain-containing protein</fullName>
    </submittedName>
</protein>
<dbReference type="RefSeq" id="WP_092889516.1">
    <property type="nucleotide sequence ID" value="NZ_CP061498.1"/>
</dbReference>
<dbReference type="STRING" id="564137.SAMN04488238_106100"/>
<dbReference type="InterPro" id="IPR008565">
    <property type="entry name" value="TtsA-like_GH18_dom"/>
</dbReference>
<evidence type="ECO:0000259" key="1">
    <source>
        <dbReference type="Pfam" id="PF05838"/>
    </source>
</evidence>